<evidence type="ECO:0000256" key="2">
    <source>
        <dbReference type="ARBA" id="ARBA00023125"/>
    </source>
</evidence>
<dbReference type="PANTHER" id="PTHR42756">
    <property type="entry name" value="TRANSCRIPTIONAL REGULATOR, MARR"/>
    <property type="match status" value="1"/>
</dbReference>
<dbReference type="Pfam" id="PF01047">
    <property type="entry name" value="MarR"/>
    <property type="match status" value="1"/>
</dbReference>
<name>A0AAP5IFH6_9CYAN</name>
<protein>
    <submittedName>
        <fullName evidence="5">MarR family transcriptional regulator</fullName>
    </submittedName>
</protein>
<dbReference type="SMART" id="SM00347">
    <property type="entry name" value="HTH_MARR"/>
    <property type="match status" value="1"/>
</dbReference>
<dbReference type="Gene3D" id="1.10.10.10">
    <property type="entry name" value="Winged helix-like DNA-binding domain superfamily/Winged helix DNA-binding domain"/>
    <property type="match status" value="1"/>
</dbReference>
<accession>A0AAP5IFH6</accession>
<feature type="domain" description="HTH marR-type" evidence="4">
    <location>
        <begin position="18"/>
        <end position="150"/>
    </location>
</feature>
<dbReference type="InterPro" id="IPR036390">
    <property type="entry name" value="WH_DNA-bd_sf"/>
</dbReference>
<evidence type="ECO:0000259" key="4">
    <source>
        <dbReference type="PROSITE" id="PS50995"/>
    </source>
</evidence>
<dbReference type="PRINTS" id="PR00598">
    <property type="entry name" value="HTHMARR"/>
</dbReference>
<dbReference type="Proteomes" id="UP000667802">
    <property type="component" value="Unassembled WGS sequence"/>
</dbReference>
<dbReference type="SUPFAM" id="SSF46785">
    <property type="entry name" value="Winged helix' DNA-binding domain"/>
    <property type="match status" value="1"/>
</dbReference>
<comment type="caution">
    <text evidence="5">The sequence shown here is derived from an EMBL/GenBank/DDBJ whole genome shotgun (WGS) entry which is preliminary data.</text>
</comment>
<gene>
    <name evidence="5" type="ORF">G7B40_026325</name>
</gene>
<reference evidence="6" key="1">
    <citation type="journal article" date="2021" name="Science">
        <title>Hunting the eagle killer: A cyanobacterial neurotoxin causes vacuolar myelinopathy.</title>
        <authorList>
            <person name="Breinlinger S."/>
            <person name="Phillips T.J."/>
            <person name="Haram B.N."/>
            <person name="Mares J."/>
            <person name="Martinez Yerena J.A."/>
            <person name="Hrouzek P."/>
            <person name="Sobotka R."/>
            <person name="Henderson W.M."/>
            <person name="Schmieder P."/>
            <person name="Williams S.M."/>
            <person name="Lauderdale J.D."/>
            <person name="Wilde H.D."/>
            <person name="Gerrin W."/>
            <person name="Kust A."/>
            <person name="Washington J.W."/>
            <person name="Wagner C."/>
            <person name="Geier B."/>
            <person name="Liebeke M."/>
            <person name="Enke H."/>
            <person name="Niedermeyer T.H.J."/>
            <person name="Wilde S.B."/>
        </authorList>
    </citation>
    <scope>NUCLEOTIDE SEQUENCE [LARGE SCALE GENOMIC DNA]</scope>
    <source>
        <strain evidence="6">Thurmond2011</strain>
    </source>
</reference>
<dbReference type="GO" id="GO:0003677">
    <property type="term" value="F:DNA binding"/>
    <property type="evidence" value="ECO:0007669"/>
    <property type="project" value="UniProtKB-KW"/>
</dbReference>
<proteinExistence type="predicted"/>
<keyword evidence="2" id="KW-0238">DNA-binding</keyword>
<dbReference type="PANTHER" id="PTHR42756:SF1">
    <property type="entry name" value="TRANSCRIPTIONAL REPRESSOR OF EMRAB OPERON"/>
    <property type="match status" value="1"/>
</dbReference>
<evidence type="ECO:0000256" key="3">
    <source>
        <dbReference type="ARBA" id="ARBA00023163"/>
    </source>
</evidence>
<keyword evidence="3" id="KW-0804">Transcription</keyword>
<organism evidence="5 6">
    <name type="scientific">Aetokthonos hydrillicola Thurmond2011</name>
    <dbReference type="NCBI Taxonomy" id="2712845"/>
    <lineage>
        <taxon>Bacteria</taxon>
        <taxon>Bacillati</taxon>
        <taxon>Cyanobacteriota</taxon>
        <taxon>Cyanophyceae</taxon>
        <taxon>Nostocales</taxon>
        <taxon>Hapalosiphonaceae</taxon>
        <taxon>Aetokthonos</taxon>
    </lineage>
</organism>
<keyword evidence="6" id="KW-1185">Reference proteome</keyword>
<dbReference type="EMBL" id="JAALHA020000015">
    <property type="protein sequence ID" value="MDR9898050.1"/>
    <property type="molecule type" value="Genomic_DNA"/>
</dbReference>
<dbReference type="InterPro" id="IPR000835">
    <property type="entry name" value="HTH_MarR-typ"/>
</dbReference>
<dbReference type="RefSeq" id="WP_208341404.1">
    <property type="nucleotide sequence ID" value="NZ_CAWQFN010000879.1"/>
</dbReference>
<evidence type="ECO:0000313" key="5">
    <source>
        <dbReference type="EMBL" id="MDR9898050.1"/>
    </source>
</evidence>
<dbReference type="PROSITE" id="PS50995">
    <property type="entry name" value="HTH_MARR_2"/>
    <property type="match status" value="1"/>
</dbReference>
<evidence type="ECO:0000313" key="6">
    <source>
        <dbReference type="Proteomes" id="UP000667802"/>
    </source>
</evidence>
<dbReference type="InterPro" id="IPR036388">
    <property type="entry name" value="WH-like_DNA-bd_sf"/>
</dbReference>
<dbReference type="AlphaFoldDB" id="A0AAP5IFH6"/>
<evidence type="ECO:0000256" key="1">
    <source>
        <dbReference type="ARBA" id="ARBA00023015"/>
    </source>
</evidence>
<keyword evidence="1" id="KW-0805">Transcription regulation</keyword>
<dbReference type="GO" id="GO:0003700">
    <property type="term" value="F:DNA-binding transcription factor activity"/>
    <property type="evidence" value="ECO:0007669"/>
    <property type="project" value="InterPro"/>
</dbReference>
<sequence length="166" mass="19469">MPERSNEFYTQYQHILPPNALGYRLKLLSQSIDRQFQDILDPFGLTPLQWGILCCLWQQDGLPTLQISKQLQQLSGNLAVALPLMEKQGYIRRQCDEKDRRIFRVWLTSKGKQLKQVLPAQASELDRKLFESLSVDERASFAEIVDRLRRDYENRQKSTTKKIDQT</sequence>